<keyword evidence="1" id="KW-0472">Membrane</keyword>
<gene>
    <name evidence="2" type="ORF">ARTHRO_11138</name>
</gene>
<evidence type="ECO:0000313" key="3">
    <source>
        <dbReference type="Proteomes" id="UP000032946"/>
    </source>
</evidence>
<dbReference type="EMBL" id="FO818640">
    <property type="protein sequence ID" value="CDM93465.1"/>
    <property type="molecule type" value="Genomic_DNA"/>
</dbReference>
<name>A0A9P1KDM0_9CYAN</name>
<keyword evidence="3" id="KW-1185">Reference proteome</keyword>
<sequence length="135" mass="15185">MKVAINKLPLPTIIDDCTLSSFVPAIMAILELVSVAALGVLVGLFLFNINSKREEQRQLDNAFYQLIESQDGEISLIQLAALARVSADVAQEYLDRQAGVFAAIPEFDQDGNTFYRFPRLRLPKQFPERSPNQDW</sequence>
<reference evidence="2 3" key="1">
    <citation type="submission" date="2014-02" db="EMBL/GenBank/DDBJ databases">
        <authorList>
            <person name="Genoscope - CEA"/>
        </authorList>
    </citation>
    <scope>NUCLEOTIDE SEQUENCE [LARGE SCALE GENOMIC DNA]</scope>
    <source>
        <strain evidence="2 3">PCC 8005</strain>
    </source>
</reference>
<organism evidence="2 3">
    <name type="scientific">Limnospira indica PCC 8005</name>
    <dbReference type="NCBI Taxonomy" id="376219"/>
    <lineage>
        <taxon>Bacteria</taxon>
        <taxon>Bacillati</taxon>
        <taxon>Cyanobacteriota</taxon>
        <taxon>Cyanophyceae</taxon>
        <taxon>Oscillatoriophycideae</taxon>
        <taxon>Oscillatoriales</taxon>
        <taxon>Sirenicapillariaceae</taxon>
        <taxon>Limnospira</taxon>
    </lineage>
</organism>
<dbReference type="AlphaFoldDB" id="A0A9P1KDM0"/>
<feature type="transmembrane region" description="Helical" evidence="1">
    <location>
        <begin position="25"/>
        <end position="47"/>
    </location>
</feature>
<keyword evidence="1" id="KW-0812">Transmembrane</keyword>
<evidence type="ECO:0000313" key="2">
    <source>
        <dbReference type="EMBL" id="CDM93465.1"/>
    </source>
</evidence>
<dbReference type="Proteomes" id="UP000032946">
    <property type="component" value="Chromosome"/>
</dbReference>
<protein>
    <submittedName>
        <fullName evidence="2">Uncharacterized protein</fullName>
    </submittedName>
</protein>
<evidence type="ECO:0000256" key="1">
    <source>
        <dbReference type="SAM" id="Phobius"/>
    </source>
</evidence>
<keyword evidence="1" id="KW-1133">Transmembrane helix</keyword>
<dbReference type="RefSeq" id="WP_008057493.1">
    <property type="nucleotide sequence ID" value="NZ_FO818640.1"/>
</dbReference>
<accession>A0A9P1KDM0</accession>
<proteinExistence type="predicted"/>